<dbReference type="InterPro" id="IPR050559">
    <property type="entry name" value="P-Pant_transferase_sf"/>
</dbReference>
<feature type="domain" description="4'-phosphopantetheinyl transferase" evidence="3">
    <location>
        <begin position="94"/>
        <end position="172"/>
    </location>
</feature>
<dbReference type="Proteomes" id="UP000627464">
    <property type="component" value="Unassembled WGS sequence"/>
</dbReference>
<protein>
    <submittedName>
        <fullName evidence="4">4'-phosphopantetheinyl transferase AcpT</fullName>
    </submittedName>
</protein>
<evidence type="ECO:0000313" key="5">
    <source>
        <dbReference type="Proteomes" id="UP000627464"/>
    </source>
</evidence>
<organism evidence="4 5">
    <name type="scientific">Hafnia psychrotolerans</name>
    <dbReference type="NCBI Taxonomy" id="1477018"/>
    <lineage>
        <taxon>Bacteria</taxon>
        <taxon>Pseudomonadati</taxon>
        <taxon>Pseudomonadota</taxon>
        <taxon>Gammaproteobacteria</taxon>
        <taxon>Enterobacterales</taxon>
        <taxon>Hafniaceae</taxon>
        <taxon>Hafnia</taxon>
    </lineage>
</organism>
<sequence>MFETACGPIGELSQPEQVSGWLGEDLLAQMPSGKRQRAWLAGRVLLAQSIPMQPLPAFLLAPNGKPAFSHAEFPAFNISHSGDCVFVATTMRGQIGCDVELIRQRPASLEIARHYFSSREYAWLAAQPVEGVCAEFWRLWTVREAILKQKGESVWQMQHIQLDPETLATPEVAVSHWYQNGHSFAVAVEK</sequence>
<dbReference type="PANTHER" id="PTHR12215">
    <property type="entry name" value="PHOSPHOPANTETHEINE TRANSFERASE"/>
    <property type="match status" value="1"/>
</dbReference>
<accession>A0ABQ1H5F4</accession>
<keyword evidence="5" id="KW-1185">Reference proteome</keyword>
<evidence type="ECO:0000313" key="4">
    <source>
        <dbReference type="EMBL" id="GGA59469.1"/>
    </source>
</evidence>
<evidence type="ECO:0000256" key="1">
    <source>
        <dbReference type="ARBA" id="ARBA00010990"/>
    </source>
</evidence>
<proteinExistence type="inferred from homology"/>
<comment type="similarity">
    <text evidence="1">Belongs to the P-Pant transferase superfamily. Gsp/Sfp/HetI/AcpT family.</text>
</comment>
<dbReference type="GO" id="GO:0016740">
    <property type="term" value="F:transferase activity"/>
    <property type="evidence" value="ECO:0007669"/>
    <property type="project" value="UniProtKB-KW"/>
</dbReference>
<comment type="caution">
    <text evidence="4">The sequence shown here is derived from an EMBL/GenBank/DDBJ whole genome shotgun (WGS) entry which is preliminary data.</text>
</comment>
<gene>
    <name evidence="4" type="primary">acpT</name>
    <name evidence="4" type="ORF">GCM10011328_38610</name>
</gene>
<dbReference type="EMBL" id="BMFZ01000013">
    <property type="protein sequence ID" value="GGA59469.1"/>
    <property type="molecule type" value="Genomic_DNA"/>
</dbReference>
<keyword evidence="2 4" id="KW-0808">Transferase</keyword>
<dbReference type="InterPro" id="IPR037143">
    <property type="entry name" value="4-PPantetheinyl_Trfase_dom_sf"/>
</dbReference>
<evidence type="ECO:0000259" key="3">
    <source>
        <dbReference type="Pfam" id="PF01648"/>
    </source>
</evidence>
<dbReference type="InterPro" id="IPR008278">
    <property type="entry name" value="4-PPantetheinyl_Trfase_dom"/>
</dbReference>
<dbReference type="Pfam" id="PF01648">
    <property type="entry name" value="ACPS"/>
    <property type="match status" value="1"/>
</dbReference>
<evidence type="ECO:0000256" key="2">
    <source>
        <dbReference type="ARBA" id="ARBA00022679"/>
    </source>
</evidence>
<dbReference type="Gene3D" id="3.90.470.20">
    <property type="entry name" value="4'-phosphopantetheinyl transferase domain"/>
    <property type="match status" value="1"/>
</dbReference>
<dbReference type="PANTHER" id="PTHR12215:SF10">
    <property type="entry name" value="L-AMINOADIPATE-SEMIALDEHYDE DEHYDROGENASE-PHOSPHOPANTETHEINYL TRANSFERASE"/>
    <property type="match status" value="1"/>
</dbReference>
<dbReference type="RefSeq" id="WP_188475160.1">
    <property type="nucleotide sequence ID" value="NZ_BMFZ01000013.1"/>
</dbReference>
<reference evidence="5" key="1">
    <citation type="journal article" date="2019" name="Int. J. Syst. Evol. Microbiol.">
        <title>The Global Catalogue of Microorganisms (GCM) 10K type strain sequencing project: providing services to taxonomists for standard genome sequencing and annotation.</title>
        <authorList>
            <consortium name="The Broad Institute Genomics Platform"/>
            <consortium name="The Broad Institute Genome Sequencing Center for Infectious Disease"/>
            <person name="Wu L."/>
            <person name="Ma J."/>
        </authorList>
    </citation>
    <scope>NUCLEOTIDE SEQUENCE [LARGE SCALE GENOMIC DNA]</scope>
    <source>
        <strain evidence="5">CGMCC 1.12806</strain>
    </source>
</reference>
<dbReference type="SUPFAM" id="SSF56214">
    <property type="entry name" value="4'-phosphopantetheinyl transferase"/>
    <property type="match status" value="2"/>
</dbReference>
<name>A0ABQ1H5F4_9GAMM</name>